<comment type="caution">
    <text evidence="2">The sequence shown here is derived from an EMBL/GenBank/DDBJ whole genome shotgun (WGS) entry which is preliminary data.</text>
</comment>
<dbReference type="EMBL" id="LLZH01000189">
    <property type="protein sequence ID" value="KUL31949.1"/>
    <property type="molecule type" value="Genomic_DNA"/>
</dbReference>
<reference evidence="2 3" key="1">
    <citation type="submission" date="2015-10" db="EMBL/GenBank/DDBJ databases">
        <authorList>
            <person name="Gilbert D.G."/>
        </authorList>
    </citation>
    <scope>NUCLEOTIDE SEQUENCE [LARGE SCALE GENOMIC DNA]</scope>
    <source>
        <strain evidence="2 3">NRRL B-16712</strain>
    </source>
</reference>
<dbReference type="SUPFAM" id="SSF51556">
    <property type="entry name" value="Metallo-dependent hydrolases"/>
    <property type="match status" value="1"/>
</dbReference>
<dbReference type="Gene3D" id="3.10.310.70">
    <property type="match status" value="1"/>
</dbReference>
<dbReference type="PANTHER" id="PTHR22642:SF2">
    <property type="entry name" value="PROTEIN LONG AFTER FAR-RED 3"/>
    <property type="match status" value="1"/>
</dbReference>
<keyword evidence="2" id="KW-0378">Hydrolase</keyword>
<dbReference type="InterPro" id="IPR013108">
    <property type="entry name" value="Amidohydro_3"/>
</dbReference>
<dbReference type="Pfam" id="PF07969">
    <property type="entry name" value="Amidohydro_3"/>
    <property type="match status" value="1"/>
</dbReference>
<dbReference type="InterPro" id="IPR032466">
    <property type="entry name" value="Metal_Hydrolase"/>
</dbReference>
<dbReference type="Proteomes" id="UP000053244">
    <property type="component" value="Unassembled WGS sequence"/>
</dbReference>
<dbReference type="InterPro" id="IPR011059">
    <property type="entry name" value="Metal-dep_hydrolase_composite"/>
</dbReference>
<dbReference type="Gene3D" id="3.20.20.140">
    <property type="entry name" value="Metal-dependent hydrolases"/>
    <property type="match status" value="1"/>
</dbReference>
<dbReference type="OrthoDB" id="3238066at2"/>
<keyword evidence="3" id="KW-1185">Reference proteome</keyword>
<dbReference type="Gene3D" id="2.30.40.10">
    <property type="entry name" value="Urease, subunit C, domain 1"/>
    <property type="match status" value="1"/>
</dbReference>
<evidence type="ECO:0000313" key="2">
    <source>
        <dbReference type="EMBL" id="KUL31949.1"/>
    </source>
</evidence>
<proteinExistence type="predicted"/>
<feature type="domain" description="Amidohydrolase 3" evidence="1">
    <location>
        <begin position="49"/>
        <end position="512"/>
    </location>
</feature>
<dbReference type="RefSeq" id="WP_067693623.1">
    <property type="nucleotide sequence ID" value="NZ_LLZH01000189.1"/>
</dbReference>
<sequence>MTSPSAQPSVRYTNGRFYSAAEPRATAMLVRDGAIAWLGDTADVPAADRTVDLAGALVTPAFVDAHLHATDTGLAADGLDLSGVRSAGELLDAVAAFAATRPADGVVHGHGWDESTWTEQTPPAAAELDRAAAGRKVYLSQASVHSALASSALLPAAEGTDGYHPSGWVREQAHHAVRAVALGALTPEQRTAAQRTALSRAAAMGIAAVHECGGPGTSSEDDFRSVLALSAQGLPQVFGFWGELGGAERARELGAHGAAGDLYADGALGSRTASLRAPYHDGDHGHGEAFLTAEQAAAHILDCVRAGFQSGFHAIGDAAITTVLEGFALAAKQVGVDTLREGHHRIEHVELIDKAMIARLVEFGVIASVQPVFDALWGGTDRMYAQRLGVERALASNPIGAMHATGVALAFGSDSPVTALDPWSIVVAATAPRNPAYRMKVRAAFAAASRGGWRAAAVDRVGVLAPGASATFAAWETPGGLSEGLPALLPDIDGVVPARPVCRRTVLHGETIFENN</sequence>
<protein>
    <submittedName>
        <fullName evidence="2">Amidohydrolase</fullName>
    </submittedName>
</protein>
<dbReference type="PANTHER" id="PTHR22642">
    <property type="entry name" value="IMIDAZOLONEPROPIONASE"/>
    <property type="match status" value="1"/>
</dbReference>
<accession>A0A101JRX7</accession>
<gene>
    <name evidence="2" type="ORF">ADL15_20790</name>
</gene>
<evidence type="ECO:0000313" key="3">
    <source>
        <dbReference type="Proteomes" id="UP000053244"/>
    </source>
</evidence>
<dbReference type="SUPFAM" id="SSF51338">
    <property type="entry name" value="Composite domain of metallo-dependent hydrolases"/>
    <property type="match status" value="1"/>
</dbReference>
<evidence type="ECO:0000259" key="1">
    <source>
        <dbReference type="Pfam" id="PF07969"/>
    </source>
</evidence>
<dbReference type="GO" id="GO:0016810">
    <property type="term" value="F:hydrolase activity, acting on carbon-nitrogen (but not peptide) bonds"/>
    <property type="evidence" value="ECO:0007669"/>
    <property type="project" value="InterPro"/>
</dbReference>
<organism evidence="2 3">
    <name type="scientific">Actinoplanes awajinensis subsp. mycoplanecinus</name>
    <dbReference type="NCBI Taxonomy" id="135947"/>
    <lineage>
        <taxon>Bacteria</taxon>
        <taxon>Bacillati</taxon>
        <taxon>Actinomycetota</taxon>
        <taxon>Actinomycetes</taxon>
        <taxon>Micromonosporales</taxon>
        <taxon>Micromonosporaceae</taxon>
        <taxon>Actinoplanes</taxon>
    </lineage>
</organism>
<dbReference type="AlphaFoldDB" id="A0A101JRX7"/>
<name>A0A101JRX7_9ACTN</name>